<name>X1V4P1_9ZZZZ</name>
<dbReference type="AlphaFoldDB" id="X1V4P1"/>
<feature type="non-terminal residue" evidence="3">
    <location>
        <position position="1"/>
    </location>
</feature>
<dbReference type="SUPFAM" id="SSF55785">
    <property type="entry name" value="PYP-like sensor domain (PAS domain)"/>
    <property type="match status" value="2"/>
</dbReference>
<proteinExistence type="predicted"/>
<dbReference type="Pfam" id="PF13188">
    <property type="entry name" value="PAS_8"/>
    <property type="match status" value="1"/>
</dbReference>
<feature type="non-terminal residue" evidence="3">
    <location>
        <position position="195"/>
    </location>
</feature>
<accession>X1V4P1</accession>
<dbReference type="InterPro" id="IPR035965">
    <property type="entry name" value="PAS-like_dom_sf"/>
</dbReference>
<dbReference type="CDD" id="cd00130">
    <property type="entry name" value="PAS"/>
    <property type="match status" value="1"/>
</dbReference>
<dbReference type="InterPro" id="IPR000014">
    <property type="entry name" value="PAS"/>
</dbReference>
<evidence type="ECO:0000259" key="1">
    <source>
        <dbReference type="PROSITE" id="PS50112"/>
    </source>
</evidence>
<evidence type="ECO:0000259" key="2">
    <source>
        <dbReference type="PROSITE" id="PS50113"/>
    </source>
</evidence>
<dbReference type="NCBIfam" id="TIGR00229">
    <property type="entry name" value="sensory_box"/>
    <property type="match status" value="1"/>
</dbReference>
<dbReference type="PROSITE" id="PS50112">
    <property type="entry name" value="PAS"/>
    <property type="match status" value="1"/>
</dbReference>
<evidence type="ECO:0000313" key="3">
    <source>
        <dbReference type="EMBL" id="GAJ24684.1"/>
    </source>
</evidence>
<organism evidence="3">
    <name type="scientific">marine sediment metagenome</name>
    <dbReference type="NCBI Taxonomy" id="412755"/>
    <lineage>
        <taxon>unclassified sequences</taxon>
        <taxon>metagenomes</taxon>
        <taxon>ecological metagenomes</taxon>
    </lineage>
</organism>
<dbReference type="Pfam" id="PF13426">
    <property type="entry name" value="PAS_9"/>
    <property type="match status" value="1"/>
</dbReference>
<feature type="domain" description="PAS" evidence="1">
    <location>
        <begin position="107"/>
        <end position="148"/>
    </location>
</feature>
<feature type="domain" description="PAC" evidence="2">
    <location>
        <begin position="52"/>
        <end position="106"/>
    </location>
</feature>
<sequence length="195" mass="22221">VNRACLDIFGVSNVAEVQGFKLFEDPNITDKVKQRLRKGKTVRYEALFDFERVKEHKLYDTSKSGATHLNVLITPLGVRGEKPLDGYLVQVQDITERKRAEEELRIAEQNFRNSLDSCPLGVRIVTAEGEPLYANQATLDIYGYSSVEELKSMPIKQRYTSKGYAEHQMRKAKRKQGEPVPADYEISIVRKNGEV</sequence>
<reference evidence="3" key="1">
    <citation type="journal article" date="2014" name="Front. Microbiol.">
        <title>High frequency of phylogenetically diverse reductive dehalogenase-homologous genes in deep subseafloor sedimentary metagenomes.</title>
        <authorList>
            <person name="Kawai M."/>
            <person name="Futagami T."/>
            <person name="Toyoda A."/>
            <person name="Takaki Y."/>
            <person name="Nishi S."/>
            <person name="Hori S."/>
            <person name="Arai W."/>
            <person name="Tsubouchi T."/>
            <person name="Morono Y."/>
            <person name="Uchiyama I."/>
            <person name="Ito T."/>
            <person name="Fujiyama A."/>
            <person name="Inagaki F."/>
            <person name="Takami H."/>
        </authorList>
    </citation>
    <scope>NUCLEOTIDE SEQUENCE</scope>
    <source>
        <strain evidence="3">Expedition CK06-06</strain>
    </source>
</reference>
<evidence type="ECO:0008006" key="4">
    <source>
        <dbReference type="Google" id="ProtNLM"/>
    </source>
</evidence>
<comment type="caution">
    <text evidence="3">The sequence shown here is derived from an EMBL/GenBank/DDBJ whole genome shotgun (WGS) entry which is preliminary data.</text>
</comment>
<protein>
    <recommendedName>
        <fullName evidence="4">PAC domain-containing protein</fullName>
    </recommendedName>
</protein>
<dbReference type="InterPro" id="IPR000700">
    <property type="entry name" value="PAS-assoc_C"/>
</dbReference>
<dbReference type="PROSITE" id="PS50113">
    <property type="entry name" value="PAC"/>
    <property type="match status" value="1"/>
</dbReference>
<dbReference type="EMBL" id="BARW01037476">
    <property type="protein sequence ID" value="GAJ24684.1"/>
    <property type="molecule type" value="Genomic_DNA"/>
</dbReference>
<gene>
    <name evidence="3" type="ORF">S12H4_57846</name>
</gene>
<dbReference type="Gene3D" id="3.30.450.20">
    <property type="entry name" value="PAS domain"/>
    <property type="match status" value="2"/>
</dbReference>